<evidence type="ECO:0000259" key="8">
    <source>
        <dbReference type="Pfam" id="PF02397"/>
    </source>
</evidence>
<evidence type="ECO:0000313" key="9">
    <source>
        <dbReference type="EMBL" id="MEK8051124.1"/>
    </source>
</evidence>
<comment type="subcellular location">
    <subcellularLocation>
        <location evidence="1">Membrane</location>
        <topology evidence="1">Multi-pass membrane protein</topology>
    </subcellularLocation>
</comment>
<evidence type="ECO:0000256" key="6">
    <source>
        <dbReference type="ARBA" id="ARBA00023136"/>
    </source>
</evidence>
<feature type="transmembrane region" description="Helical" evidence="7">
    <location>
        <begin position="32"/>
        <end position="52"/>
    </location>
</feature>
<feature type="domain" description="Bacterial sugar transferase" evidence="8">
    <location>
        <begin position="291"/>
        <end position="473"/>
    </location>
</feature>
<dbReference type="RefSeq" id="WP_341410815.1">
    <property type="nucleotide sequence ID" value="NZ_JBBUTH010000007.1"/>
</dbReference>
<organism evidence="9 10">
    <name type="scientific">Pseudaquabacterium inlustre</name>
    <dbReference type="NCBI Taxonomy" id="2984192"/>
    <lineage>
        <taxon>Bacteria</taxon>
        <taxon>Pseudomonadati</taxon>
        <taxon>Pseudomonadota</taxon>
        <taxon>Betaproteobacteria</taxon>
        <taxon>Burkholderiales</taxon>
        <taxon>Sphaerotilaceae</taxon>
        <taxon>Pseudaquabacterium</taxon>
    </lineage>
</organism>
<dbReference type="Proteomes" id="UP001365405">
    <property type="component" value="Unassembled WGS sequence"/>
</dbReference>
<dbReference type="NCBIfam" id="TIGR03023">
    <property type="entry name" value="WcaJ_sugtrans"/>
    <property type="match status" value="1"/>
</dbReference>
<feature type="transmembrane region" description="Helical" evidence="7">
    <location>
        <begin position="296"/>
        <end position="317"/>
    </location>
</feature>
<feature type="transmembrane region" description="Helical" evidence="7">
    <location>
        <begin position="123"/>
        <end position="141"/>
    </location>
</feature>
<dbReference type="InterPro" id="IPR017473">
    <property type="entry name" value="Undecaprenyl-P_gluc_Ptfrase"/>
</dbReference>
<keyword evidence="3 9" id="KW-0808">Transferase</keyword>
<dbReference type="Gene3D" id="3.40.50.720">
    <property type="entry name" value="NAD(P)-binding Rossmann-like Domain"/>
    <property type="match status" value="1"/>
</dbReference>
<dbReference type="EC" id="2.7.8.31" evidence="9"/>
<dbReference type="EMBL" id="JBBUTH010000007">
    <property type="protein sequence ID" value="MEK8051124.1"/>
    <property type="molecule type" value="Genomic_DNA"/>
</dbReference>
<dbReference type="GO" id="GO:0089702">
    <property type="term" value="F:undecaprenyl-phosphate glucose phosphotransferase activity"/>
    <property type="evidence" value="ECO:0007669"/>
    <property type="project" value="UniProtKB-EC"/>
</dbReference>
<evidence type="ECO:0000256" key="5">
    <source>
        <dbReference type="ARBA" id="ARBA00022989"/>
    </source>
</evidence>
<evidence type="ECO:0000313" key="10">
    <source>
        <dbReference type="Proteomes" id="UP001365405"/>
    </source>
</evidence>
<feature type="transmembrane region" description="Helical" evidence="7">
    <location>
        <begin position="58"/>
        <end position="78"/>
    </location>
</feature>
<name>A0ABU9CK82_9BURK</name>
<reference evidence="9 10" key="1">
    <citation type="submission" date="2024-04" db="EMBL/GenBank/DDBJ databases">
        <title>Novel species of the genus Ideonella isolated from streams.</title>
        <authorList>
            <person name="Lu H."/>
        </authorList>
    </citation>
    <scope>NUCLEOTIDE SEQUENCE [LARGE SCALE GENOMIC DNA]</scope>
    <source>
        <strain evidence="9 10">DXS22W</strain>
    </source>
</reference>
<dbReference type="PANTHER" id="PTHR30576:SF21">
    <property type="entry name" value="UDP-GLUCOSE:UNDECAPRENYL-PHOSPHATE GLUCOSE-1-PHOSPHATE TRANSFERASE"/>
    <property type="match status" value="1"/>
</dbReference>
<comment type="caution">
    <text evidence="9">The sequence shown here is derived from an EMBL/GenBank/DDBJ whole genome shotgun (WGS) entry which is preliminary data.</text>
</comment>
<dbReference type="Pfam" id="PF02397">
    <property type="entry name" value="Bac_transf"/>
    <property type="match status" value="1"/>
</dbReference>
<keyword evidence="6 7" id="KW-0472">Membrane</keyword>
<dbReference type="InterPro" id="IPR017475">
    <property type="entry name" value="EPS_sugar_tfrase"/>
</dbReference>
<keyword evidence="5 7" id="KW-1133">Transmembrane helix</keyword>
<dbReference type="SUPFAM" id="SSF51735">
    <property type="entry name" value="NAD(P)-binding Rossmann-fold domains"/>
    <property type="match status" value="1"/>
</dbReference>
<dbReference type="InterPro" id="IPR003362">
    <property type="entry name" value="Bact_transf"/>
</dbReference>
<dbReference type="InterPro" id="IPR036291">
    <property type="entry name" value="NAD(P)-bd_dom_sf"/>
</dbReference>
<evidence type="ECO:0000256" key="1">
    <source>
        <dbReference type="ARBA" id="ARBA00004141"/>
    </source>
</evidence>
<sequence>MNPELASPAAKPRQSLGHIRPYSAQLVELMRALDAALIAGSLWFIAAVSGWGHGQHNAALAAIAAVAFILIAGSNDVYRSWRSESVWLETGRVVGCWALAVAIALAAELLLLGLGPDLPRSLAWAWALATPVLLAGSRIAIRGSLRWARVRGHNYRRTAVVGSTSMALRIAQEIGAAPWMGLKFAGCYDDRKPVDERVLPEALPHLRGNIDDLVRAAHAGDVDRVYITLPMRAELRIKSLVDRLSETPVTVLYVPDFFLFTMLHAQWEHVGSSHAVNVVTTPFLGYSGWTKRAEDIVLSSLILVLIALPLLVIALAVRLSSPGPVLFRQRRYGLNGKAFEIWKFRTMTVMEDGADFVQARQADPRVTRLGSFLRRTSLDELPQFINVLRGDMSIVGPRPHPMALDEQHKQLIPHYWFRHKIRPGITGLAQINGYRGPTDTLDKMEGRIQYDIEYIDRWSLLLDLKIIVLTIVRGFVHRNAF</sequence>
<evidence type="ECO:0000256" key="2">
    <source>
        <dbReference type="ARBA" id="ARBA00006464"/>
    </source>
</evidence>
<evidence type="ECO:0000256" key="4">
    <source>
        <dbReference type="ARBA" id="ARBA00022692"/>
    </source>
</evidence>
<keyword evidence="4 7" id="KW-0812">Transmembrane</keyword>
<keyword evidence="10" id="KW-1185">Reference proteome</keyword>
<proteinExistence type="inferred from homology"/>
<accession>A0ABU9CK82</accession>
<gene>
    <name evidence="9" type="ORF">AACH10_12810</name>
</gene>
<dbReference type="Pfam" id="PF13727">
    <property type="entry name" value="CoA_binding_3"/>
    <property type="match status" value="1"/>
</dbReference>
<dbReference type="PANTHER" id="PTHR30576">
    <property type="entry name" value="COLANIC BIOSYNTHESIS UDP-GLUCOSE LIPID CARRIER TRANSFERASE"/>
    <property type="match status" value="1"/>
</dbReference>
<dbReference type="NCBIfam" id="TIGR03025">
    <property type="entry name" value="EPS_sugtrans"/>
    <property type="match status" value="1"/>
</dbReference>
<evidence type="ECO:0000256" key="3">
    <source>
        <dbReference type="ARBA" id="ARBA00022679"/>
    </source>
</evidence>
<evidence type="ECO:0000256" key="7">
    <source>
        <dbReference type="SAM" id="Phobius"/>
    </source>
</evidence>
<feature type="transmembrane region" description="Helical" evidence="7">
    <location>
        <begin position="90"/>
        <end position="111"/>
    </location>
</feature>
<protein>
    <submittedName>
        <fullName evidence="9">Undecaprenyl-phosphate glucose phosphotransferase</fullName>
        <ecNumber evidence="9">2.7.8.31</ecNumber>
    </submittedName>
</protein>
<comment type="similarity">
    <text evidence="2">Belongs to the bacterial sugar transferase family.</text>
</comment>